<proteinExistence type="predicted"/>
<dbReference type="AlphaFoldDB" id="A0A3B6THG3"/>
<dbReference type="Gramene" id="TraesCAD_scaffold_009536_01G000100.1">
    <property type="protein sequence ID" value="TraesCAD_scaffold_009536_01G000100.1"/>
    <property type="gene ID" value="TraesCAD_scaffold_009536_01G000100"/>
</dbReference>
<dbReference type="EnsemblPlants" id="TraesCS7D02G043300.1">
    <property type="protein sequence ID" value="TraesCS7D02G043300.1.cds1"/>
    <property type="gene ID" value="TraesCS7D02G043300"/>
</dbReference>
<keyword evidence="3" id="KW-1185">Reference proteome</keyword>
<dbReference type="Gramene" id="TraesWEE_scaffold_021114_01G000100.1">
    <property type="protein sequence ID" value="TraesWEE_scaffold_021114_01G000100.1"/>
    <property type="gene ID" value="TraesWEE_scaffold_021114_01G000100"/>
</dbReference>
<dbReference type="Gramene" id="TraesJAG7D03G04267510.1">
    <property type="protein sequence ID" value="TraesJAG7D03G04267510.1.CDS1"/>
    <property type="gene ID" value="TraesJAG7D03G04267510"/>
</dbReference>
<organism evidence="2">
    <name type="scientific">Triticum aestivum</name>
    <name type="common">Wheat</name>
    <dbReference type="NCBI Taxonomy" id="4565"/>
    <lineage>
        <taxon>Eukaryota</taxon>
        <taxon>Viridiplantae</taxon>
        <taxon>Streptophyta</taxon>
        <taxon>Embryophyta</taxon>
        <taxon>Tracheophyta</taxon>
        <taxon>Spermatophyta</taxon>
        <taxon>Magnoliopsida</taxon>
        <taxon>Liliopsida</taxon>
        <taxon>Poales</taxon>
        <taxon>Poaceae</taxon>
        <taxon>BOP clade</taxon>
        <taxon>Pooideae</taxon>
        <taxon>Triticodae</taxon>
        <taxon>Triticeae</taxon>
        <taxon>Triticinae</taxon>
        <taxon>Triticum</taxon>
    </lineage>
</organism>
<dbReference type="Gramene" id="TraesCLE_scaffold_065994_01G000100.1">
    <property type="protein sequence ID" value="TraesCLE_scaffold_065994_01G000100.1"/>
    <property type="gene ID" value="TraesCLE_scaffold_065994_01G000100"/>
</dbReference>
<dbReference type="Gramene" id="TraesROB_scaffold_002649_01G000100.1">
    <property type="protein sequence ID" value="TraesROB_scaffold_002649_01G000100.1"/>
    <property type="gene ID" value="TraesROB_scaffold_002649_01G000100"/>
</dbReference>
<name>A0A3B6THG3_WHEAT</name>
<dbReference type="Gramene" id="TraesLAC7D03G04231050.1">
    <property type="protein sequence ID" value="TraesLAC7D03G04231050.1.CDS1"/>
    <property type="gene ID" value="TraesLAC7D03G04231050"/>
</dbReference>
<protein>
    <submittedName>
        <fullName evidence="2">Uncharacterized protein</fullName>
    </submittedName>
</protein>
<sequence length="142" mass="16389">MDGAEANHQDQEETTQLHPNDLGQLEDEKEPHRDRCVGEGSAPKCKKLKMHSHNLPIQFPSMLFTNHFDNLIRRREVQNIPRAQMQRGKTVGVPATMRFYRHNNILACWCTLINQINQLMEMVVKHIQACDKKPPPPSKDQA</sequence>
<dbReference type="Gramene" id="TraesCS7D02G043300.1">
    <property type="protein sequence ID" value="TraesCS7D02G043300.1.cds1"/>
    <property type="gene ID" value="TraesCS7D02G043300"/>
</dbReference>
<dbReference type="Gramene" id="TraesSTA7D03G04277880.1">
    <property type="protein sequence ID" value="TraesSTA7D03G04277880.1.CDS1"/>
    <property type="gene ID" value="TraesSTA7D03G04277880"/>
</dbReference>
<dbReference type="Gramene" id="TraesMAC7D03G04276390.1">
    <property type="protein sequence ID" value="TraesMAC7D03G04276390.1.CDS1"/>
    <property type="gene ID" value="TraesMAC7D03G04276390"/>
</dbReference>
<evidence type="ECO:0000313" key="3">
    <source>
        <dbReference type="Proteomes" id="UP000019116"/>
    </source>
</evidence>
<dbReference type="Gramene" id="TraesRN7D0100099800.1">
    <property type="protein sequence ID" value="TraesRN7D0100099800.1"/>
    <property type="gene ID" value="TraesRN7D0100099800"/>
</dbReference>
<dbReference type="Gramene" id="TraesNOR7D03G04332860.1">
    <property type="protein sequence ID" value="TraesNOR7D03G04332860.1.CDS1"/>
    <property type="gene ID" value="TraesNOR7D03G04332860"/>
</dbReference>
<feature type="region of interest" description="Disordered" evidence="1">
    <location>
        <begin position="1"/>
        <end position="42"/>
    </location>
</feature>
<dbReference type="Proteomes" id="UP000019116">
    <property type="component" value="Chromosome 7D"/>
</dbReference>
<reference evidence="2" key="1">
    <citation type="submission" date="2018-08" db="EMBL/GenBank/DDBJ databases">
        <authorList>
            <person name="Rossello M."/>
        </authorList>
    </citation>
    <scope>NUCLEOTIDE SEQUENCE [LARGE SCALE GENOMIC DNA]</scope>
    <source>
        <strain evidence="2">cv. Chinese Spring</strain>
    </source>
</reference>
<dbReference type="Gramene" id="TraesJUL7D03G04327640.1">
    <property type="protein sequence ID" value="TraesJUL7D03G04327640.1.CDS1"/>
    <property type="gene ID" value="TraesJUL7D03G04327640"/>
</dbReference>
<dbReference type="Gramene" id="TraesSYM7D03G04339040.1">
    <property type="protein sequence ID" value="TraesSYM7D03G04339040.1.CDS1"/>
    <property type="gene ID" value="TraesSYM7D03G04339040"/>
</dbReference>
<dbReference type="Gramene" id="TraesARI7D03G04362130.1">
    <property type="protein sequence ID" value="TraesARI7D03G04362130.1.CDS1"/>
    <property type="gene ID" value="TraesARI7D03G04362130"/>
</dbReference>
<feature type="compositionally biased region" description="Basic and acidic residues" evidence="1">
    <location>
        <begin position="1"/>
        <end position="11"/>
    </location>
</feature>
<accession>A0A3B6THG3</accession>
<dbReference type="Gramene" id="TraesLDM7D03G04290260.1">
    <property type="protein sequence ID" value="TraesLDM7D03G04290260.1.CDS1"/>
    <property type="gene ID" value="TraesLDM7D03G04290260"/>
</dbReference>
<evidence type="ECO:0000313" key="2">
    <source>
        <dbReference type="EnsemblPlants" id="TraesCS7D02G043300.1.cds1"/>
    </source>
</evidence>
<reference evidence="2" key="2">
    <citation type="submission" date="2018-10" db="UniProtKB">
        <authorList>
            <consortium name="EnsemblPlants"/>
        </authorList>
    </citation>
    <scope>IDENTIFICATION</scope>
</reference>
<evidence type="ECO:0000256" key="1">
    <source>
        <dbReference type="SAM" id="MobiDB-lite"/>
    </source>
</evidence>
<dbReference type="Gramene" id="TraesCS7D03G0098800.1">
    <property type="protein sequence ID" value="TraesCS7D03G0098800.1.CDS1"/>
    <property type="gene ID" value="TraesCS7D03G0098800"/>
</dbReference>